<evidence type="ECO:0000256" key="1">
    <source>
        <dbReference type="SAM" id="MobiDB-lite"/>
    </source>
</evidence>
<proteinExistence type="predicted"/>
<feature type="region of interest" description="Disordered" evidence="1">
    <location>
        <begin position="51"/>
        <end position="85"/>
    </location>
</feature>
<gene>
    <name evidence="3" type="ORF">CYCCA115_LOCUS21521</name>
</gene>
<evidence type="ECO:0000256" key="2">
    <source>
        <dbReference type="SAM" id="Phobius"/>
    </source>
</evidence>
<dbReference type="Proteomes" id="UP001295423">
    <property type="component" value="Unassembled WGS sequence"/>
</dbReference>
<accession>A0AAD2JNT8</accession>
<organism evidence="3 4">
    <name type="scientific">Cylindrotheca closterium</name>
    <dbReference type="NCBI Taxonomy" id="2856"/>
    <lineage>
        <taxon>Eukaryota</taxon>
        <taxon>Sar</taxon>
        <taxon>Stramenopiles</taxon>
        <taxon>Ochrophyta</taxon>
        <taxon>Bacillariophyta</taxon>
        <taxon>Bacillariophyceae</taxon>
        <taxon>Bacillariophycidae</taxon>
        <taxon>Bacillariales</taxon>
        <taxon>Bacillariaceae</taxon>
        <taxon>Cylindrotheca</taxon>
    </lineage>
</organism>
<keyword evidence="2" id="KW-1133">Transmembrane helix</keyword>
<name>A0AAD2JNT8_9STRA</name>
<dbReference type="EMBL" id="CAKOGP040002236">
    <property type="protein sequence ID" value="CAJ1965935.1"/>
    <property type="molecule type" value="Genomic_DNA"/>
</dbReference>
<dbReference type="AlphaFoldDB" id="A0AAD2JNT8"/>
<reference evidence="3" key="1">
    <citation type="submission" date="2023-08" db="EMBL/GenBank/DDBJ databases">
        <authorList>
            <person name="Audoor S."/>
            <person name="Bilcke G."/>
        </authorList>
    </citation>
    <scope>NUCLEOTIDE SEQUENCE</scope>
</reference>
<sequence length="414" mass="47668">MRSCSHGSSIQSLTLGSFIFLGFLLFLLDWYDQKRAVKQLKSEQSTFKNQTIHLEEDARDRSVRDGPPVTSDSDSNMLPRSSMDTEERYADGNHITESLTANISWIPVDEDERQQYMGNGTCFGPLKHCCIGQCRQPSNVIPSTDSRLFRKPNVKLSNLSDLLHLVETKVKKPPESACRLIFLGDSLIGDHTAAAICQLYRLGYQAVKCINKEQFGSDKRYGENTFCRKRRQGPGPFSLFLQRQDEICPDVTLQVMRTQDYNHEISLEPESSGIMVWSDGVHRNKPGEIREFMKENFVDMVRSMQVHFPNWQVLFLEHEPQHFKTSDGNWQKKVTMCHSLTVTNTSNWRNQEAAQTIEEENLPVRIVPLYAQMLPLWDLHIGKGDCTHYCYMPWRFDVTWHGIIEAVEANLRNS</sequence>
<feature type="transmembrane region" description="Helical" evidence="2">
    <location>
        <begin position="12"/>
        <end position="31"/>
    </location>
</feature>
<keyword evidence="2" id="KW-0472">Membrane</keyword>
<feature type="compositionally biased region" description="Basic and acidic residues" evidence="1">
    <location>
        <begin position="53"/>
        <end position="64"/>
    </location>
</feature>
<keyword evidence="2" id="KW-0812">Transmembrane</keyword>
<evidence type="ECO:0008006" key="5">
    <source>
        <dbReference type="Google" id="ProtNLM"/>
    </source>
</evidence>
<comment type="caution">
    <text evidence="3">The sequence shown here is derived from an EMBL/GenBank/DDBJ whole genome shotgun (WGS) entry which is preliminary data.</text>
</comment>
<protein>
    <recommendedName>
        <fullName evidence="5">SGNH domain-containing protein</fullName>
    </recommendedName>
</protein>
<evidence type="ECO:0000313" key="4">
    <source>
        <dbReference type="Proteomes" id="UP001295423"/>
    </source>
</evidence>
<keyword evidence="4" id="KW-1185">Reference proteome</keyword>
<feature type="compositionally biased region" description="Polar residues" evidence="1">
    <location>
        <begin position="70"/>
        <end position="79"/>
    </location>
</feature>
<evidence type="ECO:0000313" key="3">
    <source>
        <dbReference type="EMBL" id="CAJ1965935.1"/>
    </source>
</evidence>